<dbReference type="Pfam" id="PF06429">
    <property type="entry name" value="Flg_bbr_C"/>
    <property type="match status" value="1"/>
</dbReference>
<dbReference type="OrthoDB" id="9804559at2"/>
<proteinExistence type="inferred from homology"/>
<feature type="domain" description="Flagellar basal body rod protein N-terminal" evidence="5">
    <location>
        <begin position="7"/>
        <end position="37"/>
    </location>
</feature>
<dbReference type="SUPFAM" id="SSF117143">
    <property type="entry name" value="Flagellar hook protein flgE"/>
    <property type="match status" value="1"/>
</dbReference>
<evidence type="ECO:0000259" key="5">
    <source>
        <dbReference type="Pfam" id="PF00460"/>
    </source>
</evidence>
<dbReference type="Pfam" id="PF22692">
    <property type="entry name" value="LlgE_F_G_D1"/>
    <property type="match status" value="1"/>
</dbReference>
<dbReference type="InterPro" id="IPR053967">
    <property type="entry name" value="LlgE_F_G-like_D1"/>
</dbReference>
<dbReference type="PROSITE" id="PS00588">
    <property type="entry name" value="FLAGELLA_BB_ROD"/>
    <property type="match status" value="1"/>
</dbReference>
<dbReference type="GO" id="GO:0071978">
    <property type="term" value="P:bacterial-type flagellum-dependent swarming motility"/>
    <property type="evidence" value="ECO:0007669"/>
    <property type="project" value="TreeGrafter"/>
</dbReference>
<dbReference type="PANTHER" id="PTHR30435">
    <property type="entry name" value="FLAGELLAR PROTEIN"/>
    <property type="match status" value="1"/>
</dbReference>
<dbReference type="InterPro" id="IPR019776">
    <property type="entry name" value="Flagellar_basal_body_rod_CS"/>
</dbReference>
<sequence>MSLTSAMLTGVTGLLANAEDINVIGNNLANVNTVGFKGSRTLFSDLLSTNIGNDSQIGRGTQIQKVDNIISQSSFDTTEITSDLAIQGSSFFLLESTTGSRYVTRAGAFRMNEDGYLVNPDGYFVLDEAGARILLDPAGTTITSIDSEGEITYVDSANATQTYGTKIGVATIPNVGALQKAGGTLYDVAASVAAGSGAITPSAADGVVNKIYSNSLEASNVDMASQFVRLIQTQQAYTANSKTITTADEMTDVVLNLIR</sequence>
<dbReference type="GO" id="GO:0009424">
    <property type="term" value="C:bacterial-type flagellum hook"/>
    <property type="evidence" value="ECO:0007669"/>
    <property type="project" value="TreeGrafter"/>
</dbReference>
<protein>
    <recommendedName>
        <fullName evidence="4">Flagellar hook protein FlgE</fullName>
    </recommendedName>
</protein>
<dbReference type="NCBIfam" id="TIGR03506">
    <property type="entry name" value="FlgEFG_subfam"/>
    <property type="match status" value="1"/>
</dbReference>
<evidence type="ECO:0000313" key="8">
    <source>
        <dbReference type="EMBL" id="ABL01028.1"/>
    </source>
</evidence>
<dbReference type="GO" id="GO:0005829">
    <property type="term" value="C:cytosol"/>
    <property type="evidence" value="ECO:0007669"/>
    <property type="project" value="TreeGrafter"/>
</dbReference>
<organism evidence="8 9">
    <name type="scientific">Pelobacter propionicus (strain DSM 2379 / NBRC 103807 / OttBd1)</name>
    <dbReference type="NCBI Taxonomy" id="338966"/>
    <lineage>
        <taxon>Bacteria</taxon>
        <taxon>Pseudomonadati</taxon>
        <taxon>Thermodesulfobacteriota</taxon>
        <taxon>Desulfuromonadia</taxon>
        <taxon>Desulfuromonadales</taxon>
        <taxon>Desulfuromonadaceae</taxon>
        <taxon>Pelobacter</taxon>
    </lineage>
</organism>
<dbReference type="InterPro" id="IPR037925">
    <property type="entry name" value="FlgE/F/G-like"/>
</dbReference>
<dbReference type="Pfam" id="PF00460">
    <property type="entry name" value="Flg_bb_rod"/>
    <property type="match status" value="1"/>
</dbReference>
<keyword evidence="3 4" id="KW-0975">Bacterial flagellum</keyword>
<dbReference type="KEGG" id="ppd:Ppro_3435"/>
<dbReference type="STRING" id="338966.Ppro_3435"/>
<dbReference type="RefSeq" id="WP_011737244.1">
    <property type="nucleotide sequence ID" value="NC_008609.1"/>
</dbReference>
<evidence type="ECO:0000313" key="9">
    <source>
        <dbReference type="Proteomes" id="UP000006732"/>
    </source>
</evidence>
<evidence type="ECO:0000256" key="1">
    <source>
        <dbReference type="ARBA" id="ARBA00004117"/>
    </source>
</evidence>
<dbReference type="GO" id="GO:0009425">
    <property type="term" value="C:bacterial-type flagellum basal body"/>
    <property type="evidence" value="ECO:0007669"/>
    <property type="project" value="UniProtKB-SubCell"/>
</dbReference>
<name>A1AUK7_PELPD</name>
<dbReference type="InterPro" id="IPR010930">
    <property type="entry name" value="Flg_bb/hook_C_dom"/>
</dbReference>
<dbReference type="PANTHER" id="PTHR30435:SF1">
    <property type="entry name" value="FLAGELLAR HOOK PROTEIN FLGE"/>
    <property type="match status" value="1"/>
</dbReference>
<feature type="domain" description="Flagellar basal-body/hook protein C-terminal" evidence="6">
    <location>
        <begin position="213"/>
        <end position="257"/>
    </location>
</feature>
<comment type="subcellular location">
    <subcellularLocation>
        <location evidence="1 4">Bacterial flagellum basal body</location>
    </subcellularLocation>
</comment>
<comment type="function">
    <text evidence="4">A flexible structure which links the flagellar filament to the drive apparatus in the basal body.</text>
</comment>
<dbReference type="Proteomes" id="UP000006732">
    <property type="component" value="Chromosome"/>
</dbReference>
<dbReference type="HOGENOM" id="CLU_013687_0_1_7"/>
<dbReference type="EMBL" id="CP000482">
    <property type="protein sequence ID" value="ABL01028.1"/>
    <property type="molecule type" value="Genomic_DNA"/>
</dbReference>
<dbReference type="AlphaFoldDB" id="A1AUK7"/>
<dbReference type="InterPro" id="IPR020013">
    <property type="entry name" value="Flagellar_FlgE/F/G"/>
</dbReference>
<comment type="similarity">
    <text evidence="2 4">Belongs to the flagella basal body rod proteins family.</text>
</comment>
<evidence type="ECO:0000259" key="7">
    <source>
        <dbReference type="Pfam" id="PF22692"/>
    </source>
</evidence>
<feature type="domain" description="Flagellar hook protein FlgE/F/G-like D1" evidence="7">
    <location>
        <begin position="85"/>
        <end position="153"/>
    </location>
</feature>
<evidence type="ECO:0000259" key="6">
    <source>
        <dbReference type="Pfam" id="PF06429"/>
    </source>
</evidence>
<evidence type="ECO:0000256" key="2">
    <source>
        <dbReference type="ARBA" id="ARBA00009677"/>
    </source>
</evidence>
<evidence type="ECO:0000256" key="4">
    <source>
        <dbReference type="RuleBase" id="RU362116"/>
    </source>
</evidence>
<keyword evidence="9" id="KW-1185">Reference proteome</keyword>
<dbReference type="eggNOG" id="COG4786">
    <property type="taxonomic scope" value="Bacteria"/>
</dbReference>
<accession>A1AUK7</accession>
<evidence type="ECO:0000256" key="3">
    <source>
        <dbReference type="ARBA" id="ARBA00023143"/>
    </source>
</evidence>
<reference evidence="8 9" key="1">
    <citation type="submission" date="2006-10" db="EMBL/GenBank/DDBJ databases">
        <title>Complete sequence of chromosome of Pelobacter propionicus DSM 2379.</title>
        <authorList>
            <consortium name="US DOE Joint Genome Institute"/>
            <person name="Copeland A."/>
            <person name="Lucas S."/>
            <person name="Lapidus A."/>
            <person name="Barry K."/>
            <person name="Detter J.C."/>
            <person name="Glavina del Rio T."/>
            <person name="Hammon N."/>
            <person name="Israni S."/>
            <person name="Dalin E."/>
            <person name="Tice H."/>
            <person name="Pitluck S."/>
            <person name="Saunders E."/>
            <person name="Brettin T."/>
            <person name="Bruce D."/>
            <person name="Han C."/>
            <person name="Tapia R."/>
            <person name="Schmutz J."/>
            <person name="Larimer F."/>
            <person name="Land M."/>
            <person name="Hauser L."/>
            <person name="Kyrpides N."/>
            <person name="Kim E."/>
            <person name="Lovley D."/>
            <person name="Richardson P."/>
        </authorList>
    </citation>
    <scope>NUCLEOTIDE SEQUENCE [LARGE SCALE GENOMIC DNA]</scope>
    <source>
        <strain evidence="9">DSM 2379 / NBRC 103807 / OttBd1</strain>
    </source>
</reference>
<dbReference type="InterPro" id="IPR001444">
    <property type="entry name" value="Flag_bb_rod_N"/>
</dbReference>
<gene>
    <name evidence="8" type="ordered locus">Ppro_3435</name>
</gene>